<feature type="region of interest" description="Disordered" evidence="9">
    <location>
        <begin position="678"/>
        <end position="711"/>
    </location>
</feature>
<dbReference type="Pfam" id="PF10475">
    <property type="entry name" value="Vps54_N"/>
    <property type="match status" value="1"/>
</dbReference>
<feature type="compositionally biased region" description="Basic and acidic residues" evidence="9">
    <location>
        <begin position="1394"/>
        <end position="1413"/>
    </location>
</feature>
<evidence type="ECO:0000259" key="11">
    <source>
        <dbReference type="Pfam" id="PF10475"/>
    </source>
</evidence>
<reference evidence="12" key="1">
    <citation type="submission" date="2014-06" db="EMBL/GenBank/DDBJ databases">
        <authorList>
            <person name="Ju J."/>
            <person name="Zhang J."/>
        </authorList>
    </citation>
    <scope>NUCLEOTIDE SEQUENCE</scope>
    <source>
        <strain evidence="12">SscI8</strain>
    </source>
</reference>
<feature type="compositionally biased region" description="Acidic residues" evidence="9">
    <location>
        <begin position="1743"/>
        <end position="1757"/>
    </location>
</feature>
<proteinExistence type="inferred from homology"/>
<dbReference type="Pfam" id="PF07928">
    <property type="entry name" value="Vps54"/>
    <property type="match status" value="1"/>
</dbReference>
<feature type="region of interest" description="Disordered" evidence="9">
    <location>
        <begin position="1"/>
        <end position="64"/>
    </location>
</feature>
<dbReference type="GO" id="GO:0005829">
    <property type="term" value="C:cytosol"/>
    <property type="evidence" value="ECO:0007669"/>
    <property type="project" value="GOC"/>
</dbReference>
<keyword evidence="6" id="KW-0333">Golgi apparatus</keyword>
<name>A0A140KNS4_9BASI</name>
<feature type="compositionally biased region" description="Polar residues" evidence="9">
    <location>
        <begin position="517"/>
        <end position="537"/>
    </location>
</feature>
<protein>
    <recommendedName>
        <fullName evidence="3">Vacuolar protein sorting-associated protein 54</fullName>
    </recommendedName>
</protein>
<feature type="domain" description="Vacuolar protein sorting-associated protein 54 N-terminal" evidence="11">
    <location>
        <begin position="246"/>
        <end position="420"/>
    </location>
</feature>
<dbReference type="EMBL" id="LK056694">
    <property type="protein sequence ID" value="CDU26449.1"/>
    <property type="molecule type" value="Genomic_DNA"/>
</dbReference>
<feature type="compositionally biased region" description="Low complexity" evidence="9">
    <location>
        <begin position="185"/>
        <end position="194"/>
    </location>
</feature>
<dbReference type="OrthoDB" id="10259024at2759"/>
<feature type="compositionally biased region" description="Basic and acidic residues" evidence="9">
    <location>
        <begin position="1585"/>
        <end position="1621"/>
    </location>
</feature>
<feature type="compositionally biased region" description="Low complexity" evidence="9">
    <location>
        <begin position="1505"/>
        <end position="1547"/>
    </location>
</feature>
<gene>
    <name evidence="12" type="ORF">SPSC_06643</name>
</gene>
<organism evidence="12">
    <name type="scientific">Sporisorium scitamineum</name>
    <dbReference type="NCBI Taxonomy" id="49012"/>
    <lineage>
        <taxon>Eukaryota</taxon>
        <taxon>Fungi</taxon>
        <taxon>Dikarya</taxon>
        <taxon>Basidiomycota</taxon>
        <taxon>Ustilaginomycotina</taxon>
        <taxon>Ustilaginomycetes</taxon>
        <taxon>Ustilaginales</taxon>
        <taxon>Ustilaginaceae</taxon>
        <taxon>Sporisorium</taxon>
    </lineage>
</organism>
<evidence type="ECO:0000256" key="9">
    <source>
        <dbReference type="SAM" id="MobiDB-lite"/>
    </source>
</evidence>
<feature type="compositionally biased region" description="Polar residues" evidence="9">
    <location>
        <begin position="1201"/>
        <end position="1233"/>
    </location>
</feature>
<feature type="region of interest" description="Disordered" evidence="9">
    <location>
        <begin position="498"/>
        <end position="553"/>
    </location>
</feature>
<dbReference type="GO" id="GO:0000938">
    <property type="term" value="C:GARP complex"/>
    <property type="evidence" value="ECO:0007669"/>
    <property type="project" value="InterPro"/>
</dbReference>
<dbReference type="Gene3D" id="6.10.250.860">
    <property type="match status" value="1"/>
</dbReference>
<feature type="compositionally biased region" description="Polar residues" evidence="9">
    <location>
        <begin position="1691"/>
        <end position="1705"/>
    </location>
</feature>
<feature type="compositionally biased region" description="Low complexity" evidence="9">
    <location>
        <begin position="1562"/>
        <end position="1580"/>
    </location>
</feature>
<feature type="compositionally biased region" description="Basic and acidic residues" evidence="9">
    <location>
        <begin position="1548"/>
        <end position="1560"/>
    </location>
</feature>
<comment type="subcellular location">
    <subcellularLocation>
        <location evidence="1">Golgi apparatus</location>
        <location evidence="1">trans-Golgi network</location>
    </subcellularLocation>
</comment>
<dbReference type="GO" id="GO:0042147">
    <property type="term" value="P:retrograde transport, endosome to Golgi"/>
    <property type="evidence" value="ECO:0007669"/>
    <property type="project" value="InterPro"/>
</dbReference>
<comment type="similarity">
    <text evidence="2">Belongs to the VPS54 family.</text>
</comment>
<evidence type="ECO:0000259" key="10">
    <source>
        <dbReference type="Pfam" id="PF07928"/>
    </source>
</evidence>
<dbReference type="InterPro" id="IPR012501">
    <property type="entry name" value="Vps54_C"/>
</dbReference>
<feature type="region of interest" description="Disordered" evidence="9">
    <location>
        <begin position="175"/>
        <end position="221"/>
    </location>
</feature>
<feature type="compositionally biased region" description="Basic residues" evidence="9">
    <location>
        <begin position="1775"/>
        <end position="1787"/>
    </location>
</feature>
<evidence type="ECO:0000256" key="3">
    <source>
        <dbReference type="ARBA" id="ARBA00017665"/>
    </source>
</evidence>
<dbReference type="PANTHER" id="PTHR12965">
    <property type="entry name" value="VACUOLAR PROTEIN SORTING 54"/>
    <property type="match status" value="1"/>
</dbReference>
<keyword evidence="4" id="KW-0813">Transport</keyword>
<dbReference type="InterPro" id="IPR039745">
    <property type="entry name" value="Vps54"/>
</dbReference>
<dbReference type="GO" id="GO:0015031">
    <property type="term" value="P:protein transport"/>
    <property type="evidence" value="ECO:0007669"/>
    <property type="project" value="UniProtKB-KW"/>
</dbReference>
<feature type="region of interest" description="Disordered" evidence="9">
    <location>
        <begin position="1337"/>
        <end position="1787"/>
    </location>
</feature>
<feature type="compositionally biased region" description="Polar residues" evidence="9">
    <location>
        <begin position="1143"/>
        <end position="1160"/>
    </location>
</feature>
<feature type="compositionally biased region" description="Basic and acidic residues" evidence="9">
    <location>
        <begin position="1491"/>
        <end position="1501"/>
    </location>
</feature>
<evidence type="ECO:0000256" key="2">
    <source>
        <dbReference type="ARBA" id="ARBA00009150"/>
    </source>
</evidence>
<evidence type="ECO:0000256" key="7">
    <source>
        <dbReference type="ARBA" id="ARBA00023054"/>
    </source>
</evidence>
<keyword evidence="5" id="KW-0653">Protein transport</keyword>
<feature type="compositionally biased region" description="Low complexity" evidence="9">
    <location>
        <begin position="1465"/>
        <end position="1485"/>
    </location>
</feature>
<feature type="compositionally biased region" description="Polar residues" evidence="9">
    <location>
        <begin position="1715"/>
        <end position="1725"/>
    </location>
</feature>
<feature type="coiled-coil region" evidence="8">
    <location>
        <begin position="330"/>
        <end position="357"/>
    </location>
</feature>
<evidence type="ECO:0000256" key="8">
    <source>
        <dbReference type="SAM" id="Coils"/>
    </source>
</evidence>
<evidence type="ECO:0000256" key="4">
    <source>
        <dbReference type="ARBA" id="ARBA00022448"/>
    </source>
</evidence>
<feature type="region of interest" description="Disordered" evidence="9">
    <location>
        <begin position="122"/>
        <end position="144"/>
    </location>
</feature>
<evidence type="ECO:0000313" key="12">
    <source>
        <dbReference type="EMBL" id="CDU26449.1"/>
    </source>
</evidence>
<evidence type="ECO:0000256" key="1">
    <source>
        <dbReference type="ARBA" id="ARBA00004601"/>
    </source>
</evidence>
<dbReference type="InterPro" id="IPR019515">
    <property type="entry name" value="VPS54_N"/>
</dbReference>
<evidence type="ECO:0000256" key="6">
    <source>
        <dbReference type="ARBA" id="ARBA00023034"/>
    </source>
</evidence>
<accession>A0A140KNS4</accession>
<evidence type="ECO:0000256" key="5">
    <source>
        <dbReference type="ARBA" id="ARBA00022927"/>
    </source>
</evidence>
<feature type="region of interest" description="Disordered" evidence="9">
    <location>
        <begin position="1143"/>
        <end position="1302"/>
    </location>
</feature>
<dbReference type="GO" id="GO:0006896">
    <property type="term" value="P:Golgi to vacuole transport"/>
    <property type="evidence" value="ECO:0007669"/>
    <property type="project" value="TreeGrafter"/>
</dbReference>
<feature type="compositionally biased region" description="Polar residues" evidence="9">
    <location>
        <begin position="1259"/>
        <end position="1280"/>
    </location>
</feature>
<keyword evidence="7 8" id="KW-0175">Coiled coil</keyword>
<dbReference type="GO" id="GO:0019905">
    <property type="term" value="F:syntaxin binding"/>
    <property type="evidence" value="ECO:0007669"/>
    <property type="project" value="TreeGrafter"/>
</dbReference>
<feature type="compositionally biased region" description="Basic and acidic residues" evidence="9">
    <location>
        <begin position="197"/>
        <end position="209"/>
    </location>
</feature>
<sequence length="1787" mass="189975">MSSGVDEASASTSSGRNHAASSASTIQQQHDNATPSTADQTFSSIQFRNGITSPGSPGSDADSTINSATFPASVLASRLGRSIYSSAGAAGSSLSLAGSGFNSPLLALTGFNAISTVLNNPSKRQHPIDPKSSRFPPITPNHVPAQIPKVKKAELDTYLSSVRPEWDRFMRNQSMGRQGKATIEQQQQQQQQQQRSSAHDSSHDSEPLGKQHPRHRSTASVASLSADLQAVPPQPQPRKRLPNLSAVPQVFFSEDFDLGNPYTFDQVTERYKVTSTSPAEQNGSIAPTYDIALNQMLQEKLSYYSDVIEQHLIIEIGQQSSSFFAALENLNDLNAEAESCLRKIDHLKSELDSIDENQAKKGLQVIQQQHQRRQLERKQTVVQDVRRVVERRDLVRLLLQQGETEEALDLLNKLRSALRRNNSEQELAHNCVQSKSNPTDGAASTDVTISLSDLQCLASIPSQLDDMEHTLSGMLEQDLIAILRQDIDARLAAYRQGGASSASPADNGSYFDKAAAQSGQQPMLTPNAAANESNLTPSKPPASPFGHSSRALSQTDSDLASRIAPLVLGLAKTGGIEKAISAYREVAIQAVRETWKTTLSQQQSAEMPETVKWLLTEDLSNMDDHDNLPPPASRIRDLQHASFLNIARDLFDTLIECLKAIDAQCRLVPRILDASAANRSSTENTAAESSNTTHATTSGNAVSSELPLPPIMPPGVPTNLPGKLSEVVVASTEQAHSLCARLLSLRATTHAALELPPFLVVFQLCWGFVLSSEQLCRKMIVGLRGTILGQAKGFLANFHRRRIERAAKAVEEETWAQADVGVQIQAQIRQIVSSAVEDPADFVVTGGNSQLDGDSSEQVKAIGDVESDQDAASPSTKTLDIEDRQYFVVDASLDVLALLIDYLKVIINLPLLTTEAMARIVEFLKQFNSRTCQVVLGAGAMRSAGLKNITAKHLALASQSLSIMISLIPYIRETVRRHLPPKQAVMLTEFDKLRRDFQEHQYEIHAKLVAIMSDRLTVHCRTLSAIDWNAERAAVDDRGGDESKDPDPNKYAADLVKETATLHKVLSKYLQSVVVEHVIGQVLRAIDSRLAQEFEKIPVQKQQALDRMQTDVRYLGAKLSVLKHVEWKDEALQRVLAGKSVAQPPTVNATTSGGPSTPNSEVAPGSPALDKPAASPFGPVTYKPRIPNIFARRQQQQQSQLGSPRASSDVPGNSTPMGSQQSVESTPRTSLQMQRQQSQIATASAAAAQGDASGALTEEVQQAATSAPESSANVQTSGAQSIEEEVNNVPPTPPSKTQDIGLTAIAKAEEADARESEDLVAPVVPAPDAVAKVLADSGRASSELVAAAPTPSTEPAVESVPENVAEEGQDAKRISADQQEQVDESAAITLARSTSKDAKEAKTEATTEVHKPLDTSVSAVDTPAVNMSAVAEAGESQGPSTPKKDVRPASTAHQRAVHTGAAGESSPARSGASTPTTTTPAGTPAKPGRMSLKERLAEAARKRAQQSSLSARPSSQSEAVTTATTAASVSAQPSEAVAAGEASTTAEKSAEKAESVEKDTMAAQPAEAKAEVAVANASSDATEDATAKAAEDVAEVPSDKEAHIADGEAQGDDKAPLEHKPKPNGGALRSEEAKNDKDANEASSGVATVEASDIAATKALEGSSSDAAKESEAVEALPVDAESVAAKTEIDSQTGSNPVAANQQPREAKDEAEQTPPTTNGTEASATAAEGIPTTADAHADQDGDGNGDDAEVDADTNEGTHDSAIGGSASTSNKKNKKNKKKGKKK</sequence>
<dbReference type="PANTHER" id="PTHR12965:SF0">
    <property type="entry name" value="VACUOLAR PROTEIN SORTING-ASSOCIATED PROTEIN 54"/>
    <property type="match status" value="1"/>
</dbReference>
<feature type="domain" description="Vacuolar protein sorting-associated protein 54 C-terminal" evidence="10">
    <location>
        <begin position="884"/>
        <end position="1015"/>
    </location>
</feature>
<feature type="compositionally biased region" description="Low complexity" evidence="9">
    <location>
        <begin position="1234"/>
        <end position="1255"/>
    </location>
</feature>
<feature type="compositionally biased region" description="Polar residues" evidence="9">
    <location>
        <begin position="678"/>
        <end position="703"/>
    </location>
</feature>
<feature type="compositionally biased region" description="Basic and acidic residues" evidence="9">
    <location>
        <begin position="1629"/>
        <end position="1640"/>
    </location>
</feature>